<feature type="transmembrane region" description="Helical" evidence="6">
    <location>
        <begin position="215"/>
        <end position="240"/>
    </location>
</feature>
<proteinExistence type="predicted"/>
<dbReference type="PANTHER" id="PTHR23506:SF26">
    <property type="entry name" value="MFS-TYPE TRANSPORTER SLC18B1"/>
    <property type="match status" value="1"/>
</dbReference>
<feature type="transmembrane region" description="Helical" evidence="6">
    <location>
        <begin position="142"/>
        <end position="168"/>
    </location>
</feature>
<dbReference type="KEGG" id="goe:100901725"/>
<keyword evidence="7" id="KW-1185">Reference proteome</keyword>
<evidence type="ECO:0000256" key="4">
    <source>
        <dbReference type="ARBA" id="ARBA00022989"/>
    </source>
</evidence>
<reference evidence="8" key="1">
    <citation type="submission" date="2025-08" db="UniProtKB">
        <authorList>
            <consortium name="RefSeq"/>
        </authorList>
    </citation>
    <scope>IDENTIFICATION</scope>
</reference>
<dbReference type="AlphaFoldDB" id="A0AAJ6QSC7"/>
<feature type="transmembrane region" description="Helical" evidence="6">
    <location>
        <begin position="105"/>
        <end position="130"/>
    </location>
</feature>
<dbReference type="GO" id="GO:0016020">
    <property type="term" value="C:membrane"/>
    <property type="evidence" value="ECO:0007669"/>
    <property type="project" value="UniProtKB-SubCell"/>
</dbReference>
<accession>A0AAJ6QSC7</accession>
<sequence>MAFWDKDKLLEAGLICMGKCLLMMCTLGIAPFYPTEAASRGCSPVQIGLVFASLPFIGFFFSPYIGKKISDGISPRSVLAGGLIIEAFFMTAFSFVNILKNANEFFGASLAFRTLQAFGVTSSSVAYNAVASEIFKTRMEFFLPFLEMFAGIGTMVGPTVGGALYQVWGFSAPYTAFCIMIIVLTLCLFGVLPQRAGPTQAGEDSSGNPSRSTKGFYQMICIEIAFDLLVLFFTFVSIAFNDSTLAVKLSDYDLDSFQKGLIFLVSASMYSLSSLLATRISHMFCDPRLWSVCGHVFIGCGWLMMSPNRFIPNPALSHVIAAQAMIGFGAGVFYVVSCNDAYKWMTQKLGFPDDFTSYSLLGGCLQGSYFLGCLVGSAGGGLVIHYFDYNFCTTCLAEITFVAMISLSCVILKNAAVKRSENSCKTEVTLAAGE</sequence>
<dbReference type="PANTHER" id="PTHR23506">
    <property type="entry name" value="GH10249P"/>
    <property type="match status" value="1"/>
</dbReference>
<keyword evidence="2" id="KW-0813">Transport</keyword>
<evidence type="ECO:0000256" key="3">
    <source>
        <dbReference type="ARBA" id="ARBA00022692"/>
    </source>
</evidence>
<dbReference type="RefSeq" id="XP_003742304.1">
    <property type="nucleotide sequence ID" value="XM_003742256.2"/>
</dbReference>
<evidence type="ECO:0000313" key="7">
    <source>
        <dbReference type="Proteomes" id="UP000694867"/>
    </source>
</evidence>
<dbReference type="GeneID" id="100901725"/>
<feature type="transmembrane region" description="Helical" evidence="6">
    <location>
        <begin position="78"/>
        <end position="99"/>
    </location>
</feature>
<dbReference type="Pfam" id="PF07690">
    <property type="entry name" value="MFS_1"/>
    <property type="match status" value="1"/>
</dbReference>
<evidence type="ECO:0000313" key="8">
    <source>
        <dbReference type="RefSeq" id="XP_003742304.1"/>
    </source>
</evidence>
<dbReference type="Proteomes" id="UP000694867">
    <property type="component" value="Unplaced"/>
</dbReference>
<dbReference type="InterPro" id="IPR011701">
    <property type="entry name" value="MFS"/>
</dbReference>
<dbReference type="GO" id="GO:0022857">
    <property type="term" value="F:transmembrane transporter activity"/>
    <property type="evidence" value="ECO:0007669"/>
    <property type="project" value="InterPro"/>
</dbReference>
<protein>
    <submittedName>
        <fullName evidence="8">MFS-type transporter SLC18B1</fullName>
    </submittedName>
</protein>
<feature type="transmembrane region" description="Helical" evidence="6">
    <location>
        <begin position="358"/>
        <end position="387"/>
    </location>
</feature>
<feature type="transmembrane region" description="Helical" evidence="6">
    <location>
        <begin position="12"/>
        <end position="33"/>
    </location>
</feature>
<dbReference type="InterPro" id="IPR036259">
    <property type="entry name" value="MFS_trans_sf"/>
</dbReference>
<dbReference type="SUPFAM" id="SSF103473">
    <property type="entry name" value="MFS general substrate transporter"/>
    <property type="match status" value="1"/>
</dbReference>
<evidence type="ECO:0000256" key="6">
    <source>
        <dbReference type="SAM" id="Phobius"/>
    </source>
</evidence>
<feature type="transmembrane region" description="Helical" evidence="6">
    <location>
        <begin position="289"/>
        <end position="305"/>
    </location>
</feature>
<evidence type="ECO:0000256" key="1">
    <source>
        <dbReference type="ARBA" id="ARBA00004141"/>
    </source>
</evidence>
<keyword evidence="4 6" id="KW-1133">Transmembrane helix</keyword>
<dbReference type="InterPro" id="IPR050930">
    <property type="entry name" value="MFS_Vesicular_Transporter"/>
</dbReference>
<feature type="transmembrane region" description="Helical" evidence="6">
    <location>
        <begin position="399"/>
        <end position="416"/>
    </location>
</feature>
<gene>
    <name evidence="8" type="primary">LOC100901725</name>
</gene>
<feature type="transmembrane region" description="Helical" evidence="6">
    <location>
        <begin position="260"/>
        <end position="277"/>
    </location>
</feature>
<comment type="subcellular location">
    <subcellularLocation>
        <location evidence="1">Membrane</location>
        <topology evidence="1">Multi-pass membrane protein</topology>
    </subcellularLocation>
</comment>
<evidence type="ECO:0000256" key="2">
    <source>
        <dbReference type="ARBA" id="ARBA00022448"/>
    </source>
</evidence>
<evidence type="ECO:0000256" key="5">
    <source>
        <dbReference type="ARBA" id="ARBA00023136"/>
    </source>
</evidence>
<keyword evidence="3 6" id="KW-0812">Transmembrane</keyword>
<feature type="transmembrane region" description="Helical" evidence="6">
    <location>
        <begin position="317"/>
        <end position="337"/>
    </location>
</feature>
<feature type="transmembrane region" description="Helical" evidence="6">
    <location>
        <begin position="174"/>
        <end position="194"/>
    </location>
</feature>
<organism evidence="7 8">
    <name type="scientific">Galendromus occidentalis</name>
    <name type="common">western predatory mite</name>
    <dbReference type="NCBI Taxonomy" id="34638"/>
    <lineage>
        <taxon>Eukaryota</taxon>
        <taxon>Metazoa</taxon>
        <taxon>Ecdysozoa</taxon>
        <taxon>Arthropoda</taxon>
        <taxon>Chelicerata</taxon>
        <taxon>Arachnida</taxon>
        <taxon>Acari</taxon>
        <taxon>Parasitiformes</taxon>
        <taxon>Mesostigmata</taxon>
        <taxon>Gamasina</taxon>
        <taxon>Phytoseioidea</taxon>
        <taxon>Phytoseiidae</taxon>
        <taxon>Typhlodrominae</taxon>
        <taxon>Galendromus</taxon>
    </lineage>
</organism>
<name>A0AAJ6QSC7_9ACAR</name>
<feature type="transmembrane region" description="Helical" evidence="6">
    <location>
        <begin position="45"/>
        <end position="66"/>
    </location>
</feature>
<keyword evidence="5 6" id="KW-0472">Membrane</keyword>
<dbReference type="Gene3D" id="1.20.1250.20">
    <property type="entry name" value="MFS general substrate transporter like domains"/>
    <property type="match status" value="1"/>
</dbReference>